<dbReference type="InterPro" id="IPR036291">
    <property type="entry name" value="NAD(P)-bd_dom_sf"/>
</dbReference>
<proteinExistence type="inferred from homology"/>
<dbReference type="InterPro" id="IPR000343">
    <property type="entry name" value="4pyrrol_synth_GluRdtase"/>
</dbReference>
<comment type="similarity">
    <text evidence="4">Belongs to the glutamyl-tRNA reductase family.</text>
</comment>
<name>A0ABX9KIC9_9FUSO</name>
<keyword evidence="1 4" id="KW-0521">NADP</keyword>
<evidence type="ECO:0000259" key="5">
    <source>
        <dbReference type="Pfam" id="PF01488"/>
    </source>
</evidence>
<dbReference type="Gene3D" id="3.40.50.720">
    <property type="entry name" value="NAD(P)-binding Rossmann-like Domain"/>
    <property type="match status" value="1"/>
</dbReference>
<comment type="caution">
    <text evidence="4">Lacks conserved residue(s) required for the propagation of feature annotation.</text>
</comment>
<dbReference type="Pfam" id="PF05201">
    <property type="entry name" value="GlutR_N"/>
    <property type="match status" value="1"/>
</dbReference>
<evidence type="ECO:0000313" key="7">
    <source>
        <dbReference type="EMBL" id="REI41830.1"/>
    </source>
</evidence>
<dbReference type="EMBL" id="QUAJ01000007">
    <property type="protein sequence ID" value="REI41830.1"/>
    <property type="molecule type" value="Genomic_DNA"/>
</dbReference>
<comment type="miscellaneous">
    <text evidence="4">During catalysis, the active site Cys acts as a nucleophile attacking the alpha-carbonyl group of tRNA-bound glutamate with the formation of a thioester intermediate between enzyme and glutamate, and the concomitant release of tRNA(Glu). The thioester intermediate is finally reduced by direct hydride transfer from NADPH, to form the product GSA.</text>
</comment>
<feature type="binding site" evidence="4">
    <location>
        <position position="97"/>
    </location>
    <ligand>
        <name>substrate</name>
    </ligand>
</feature>
<dbReference type="InterPro" id="IPR015895">
    <property type="entry name" value="4pyrrol_synth_GluRdtase_N"/>
</dbReference>
<keyword evidence="8" id="KW-1185">Reference proteome</keyword>
<dbReference type="PANTHER" id="PTHR43013">
    <property type="entry name" value="GLUTAMYL-TRNA REDUCTASE"/>
    <property type="match status" value="1"/>
</dbReference>
<comment type="domain">
    <text evidence="4">Possesses an unusual extended V-shaped dimeric structure with each monomer consisting of three distinct domains arranged along a curved 'spinal' alpha-helix. The N-terminal catalytic domain specifically recognizes the glutamate moiety of the substrate. The second domain is the NADPH-binding domain, and the third C-terminal domain is responsible for dimerization.</text>
</comment>
<dbReference type="Pfam" id="PF01488">
    <property type="entry name" value="Shikimate_DH"/>
    <property type="match status" value="1"/>
</dbReference>
<dbReference type="Gene3D" id="3.30.460.30">
    <property type="entry name" value="Glutamyl-tRNA reductase, N-terminal domain"/>
    <property type="match status" value="1"/>
</dbReference>
<feature type="binding site" evidence="4">
    <location>
        <begin position="50"/>
        <end position="53"/>
    </location>
    <ligand>
        <name>substrate</name>
    </ligand>
</feature>
<feature type="active site" description="Nucleophile" evidence="4">
    <location>
        <position position="51"/>
    </location>
</feature>
<dbReference type="HAMAP" id="MF_00087">
    <property type="entry name" value="Glu_tRNA_reductase"/>
    <property type="match status" value="1"/>
</dbReference>
<comment type="caution">
    <text evidence="7">The sequence shown here is derived from an EMBL/GenBank/DDBJ whole genome shotgun (WGS) entry which is preliminary data.</text>
</comment>
<dbReference type="RefSeq" id="WP_114641827.1">
    <property type="nucleotide sequence ID" value="NZ_JAACIO010000006.1"/>
</dbReference>
<comment type="subunit">
    <text evidence="4">Homodimer.</text>
</comment>
<dbReference type="InterPro" id="IPR036343">
    <property type="entry name" value="GluRdtase_N_sf"/>
</dbReference>
<dbReference type="PANTHER" id="PTHR43013:SF1">
    <property type="entry name" value="GLUTAMYL-TRNA REDUCTASE"/>
    <property type="match status" value="1"/>
</dbReference>
<accession>A0ABX9KIC9</accession>
<evidence type="ECO:0000259" key="6">
    <source>
        <dbReference type="Pfam" id="PF05201"/>
    </source>
</evidence>
<dbReference type="InterPro" id="IPR006151">
    <property type="entry name" value="Shikm_DH/Glu-tRNA_Rdtase"/>
</dbReference>
<evidence type="ECO:0000256" key="3">
    <source>
        <dbReference type="ARBA" id="ARBA00023244"/>
    </source>
</evidence>
<feature type="domain" description="Quinate/shikimate 5-dehydrogenase/glutamyl-tRNA reductase" evidence="5">
    <location>
        <begin position="162"/>
        <end position="289"/>
    </location>
</feature>
<dbReference type="EC" id="1.2.1.70" evidence="4"/>
<keyword evidence="3 4" id="KW-0627">Porphyrin biosynthesis</keyword>
<sequence>MQLDSFYVLGVTYEDLSLVQREEVVKKGSRKILDRLLEIGKIDGYILLETCLRIEIYLETADIEGVKKELNAGVFSIEKNGITGVEYLFQVICGFHSIIKGEDHILSQIKNSYLKELERKNTTKSMNVIFNKAIELGKKFRHKSQISKNALSLEAIALKFIKSHFDDLKNQRILIVGTGEMAVSVLNIFTRNNINNIVMTNRSKKRVIELQKEYQVDALDFKDRYLEIEKSQIIISATAAHHTILENKMMEGLGAMGDKIFLDLGLPRDIDVEIEKHGNIKLYNLDHLWDVYRGNEANRSKLITKYEYLLSDQLDKLIKHFEFKERSRCRNKSLLEQELVS</sequence>
<comment type="function">
    <text evidence="4">Catalyzes the NADPH-dependent reduction of glutamyl-tRNA(Glu) to glutamate 1-semialdehyde (GSA).</text>
</comment>
<dbReference type="SUPFAM" id="SSF51735">
    <property type="entry name" value="NAD(P)-binding Rossmann-fold domains"/>
    <property type="match status" value="1"/>
</dbReference>
<keyword evidence="2 4" id="KW-0560">Oxidoreductase</keyword>
<evidence type="ECO:0000313" key="8">
    <source>
        <dbReference type="Proteomes" id="UP000263486"/>
    </source>
</evidence>
<organism evidence="7 8">
    <name type="scientific">Psychrilyobacter piezotolerans</name>
    <dbReference type="NCBI Taxonomy" id="2293438"/>
    <lineage>
        <taxon>Bacteria</taxon>
        <taxon>Fusobacteriati</taxon>
        <taxon>Fusobacteriota</taxon>
        <taxon>Fusobacteriia</taxon>
        <taxon>Fusobacteriales</taxon>
        <taxon>Fusobacteriaceae</taxon>
        <taxon>Psychrilyobacter</taxon>
    </lineage>
</organism>
<feature type="domain" description="Glutamyl-tRNA reductase N-terminal" evidence="6">
    <location>
        <begin position="9"/>
        <end position="143"/>
    </location>
</feature>
<gene>
    <name evidence="4" type="primary">hemA</name>
    <name evidence="7" type="ORF">DYH56_05300</name>
</gene>
<reference evidence="7 8" key="1">
    <citation type="submission" date="2018-08" db="EMBL/GenBank/DDBJ databases">
        <title>Draft genome sequence of Psychrilyobacter sp. strain SD5 isolated from Black Sea water.</title>
        <authorList>
            <person name="Yadav S."/>
            <person name="Villanueva L."/>
            <person name="Damste J.S.S."/>
        </authorList>
    </citation>
    <scope>NUCLEOTIDE SEQUENCE [LARGE SCALE GENOMIC DNA]</scope>
    <source>
        <strain evidence="7 8">SD5</strain>
    </source>
</reference>
<comment type="pathway">
    <text evidence="4">Porphyrin-containing compound metabolism; protoporphyrin-IX biosynthesis; 5-aminolevulinate from L-glutamyl-tRNA(Glu): step 1/2.</text>
</comment>
<feature type="binding site" evidence="4">
    <location>
        <position position="108"/>
    </location>
    <ligand>
        <name>substrate</name>
    </ligand>
</feature>
<evidence type="ECO:0000256" key="1">
    <source>
        <dbReference type="ARBA" id="ARBA00022857"/>
    </source>
</evidence>
<evidence type="ECO:0000256" key="4">
    <source>
        <dbReference type="HAMAP-Rule" id="MF_00087"/>
    </source>
</evidence>
<protein>
    <recommendedName>
        <fullName evidence="4">Glutamyl-tRNA reductase</fullName>
        <shortName evidence="4">GluTR</shortName>
        <ecNumber evidence="4">1.2.1.70</ecNumber>
    </recommendedName>
</protein>
<feature type="binding site" evidence="4">
    <location>
        <begin position="177"/>
        <end position="182"/>
    </location>
    <ligand>
        <name>NADP(+)</name>
        <dbReference type="ChEBI" id="CHEBI:58349"/>
    </ligand>
</feature>
<comment type="catalytic activity">
    <reaction evidence="4">
        <text>(S)-4-amino-5-oxopentanoate + tRNA(Glu) + NADP(+) = L-glutamyl-tRNA(Glu) + NADPH + H(+)</text>
        <dbReference type="Rhea" id="RHEA:12344"/>
        <dbReference type="Rhea" id="RHEA-COMP:9663"/>
        <dbReference type="Rhea" id="RHEA-COMP:9680"/>
        <dbReference type="ChEBI" id="CHEBI:15378"/>
        <dbReference type="ChEBI" id="CHEBI:57501"/>
        <dbReference type="ChEBI" id="CHEBI:57783"/>
        <dbReference type="ChEBI" id="CHEBI:58349"/>
        <dbReference type="ChEBI" id="CHEBI:78442"/>
        <dbReference type="ChEBI" id="CHEBI:78520"/>
        <dbReference type="EC" id="1.2.1.70"/>
    </reaction>
</comment>
<dbReference type="Proteomes" id="UP000263486">
    <property type="component" value="Unassembled WGS sequence"/>
</dbReference>
<dbReference type="SUPFAM" id="SSF69742">
    <property type="entry name" value="Glutamyl tRNA-reductase catalytic, N-terminal domain"/>
    <property type="match status" value="1"/>
</dbReference>
<evidence type="ECO:0000256" key="2">
    <source>
        <dbReference type="ARBA" id="ARBA00023002"/>
    </source>
</evidence>